<dbReference type="PRINTS" id="PR00344">
    <property type="entry name" value="BCTRLSENSOR"/>
</dbReference>
<protein>
    <recommendedName>
        <fullName evidence="2">histidine kinase</fullName>
        <ecNumber evidence="2">2.7.13.3</ecNumber>
    </recommendedName>
</protein>
<dbReference type="KEGG" id="rru:Rru_A3363"/>
<dbReference type="SMART" id="SM00387">
    <property type="entry name" value="HATPase_c"/>
    <property type="match status" value="1"/>
</dbReference>
<feature type="region of interest" description="Disordered" evidence="6">
    <location>
        <begin position="491"/>
        <end position="515"/>
    </location>
</feature>
<dbReference type="InterPro" id="IPR003594">
    <property type="entry name" value="HATPase_dom"/>
</dbReference>
<organism evidence="10 11">
    <name type="scientific">Rhodospirillum rubrum (strain ATCC 11170 / ATH 1.1.1 / DSM 467 / LMG 4362 / NCIMB 8255 / S1)</name>
    <dbReference type="NCBI Taxonomy" id="269796"/>
    <lineage>
        <taxon>Bacteria</taxon>
        <taxon>Pseudomonadati</taxon>
        <taxon>Pseudomonadota</taxon>
        <taxon>Alphaproteobacteria</taxon>
        <taxon>Rhodospirillales</taxon>
        <taxon>Rhodospirillaceae</taxon>
        <taxon>Rhodospirillum</taxon>
    </lineage>
</organism>
<accession>Q2RNY8</accession>
<dbReference type="SMART" id="SM00091">
    <property type="entry name" value="PAS"/>
    <property type="match status" value="2"/>
</dbReference>
<dbReference type="InterPro" id="IPR001610">
    <property type="entry name" value="PAC"/>
</dbReference>
<gene>
    <name evidence="10" type="ordered locus">Rru_A3363</name>
</gene>
<dbReference type="SUPFAM" id="SSF55874">
    <property type="entry name" value="ATPase domain of HSP90 chaperone/DNA topoisomerase II/histidine kinase"/>
    <property type="match status" value="1"/>
</dbReference>
<dbReference type="eggNOG" id="COG4251">
    <property type="taxonomic scope" value="Bacteria"/>
</dbReference>
<dbReference type="InterPro" id="IPR052162">
    <property type="entry name" value="Sensor_kinase/Photoreceptor"/>
</dbReference>
<dbReference type="EnsemblBacteria" id="ABC24157">
    <property type="protein sequence ID" value="ABC24157"/>
    <property type="gene ID" value="Rru_A3363"/>
</dbReference>
<name>Q2RNY8_RHORT</name>
<dbReference type="GO" id="GO:0000155">
    <property type="term" value="F:phosphorelay sensor kinase activity"/>
    <property type="evidence" value="ECO:0007669"/>
    <property type="project" value="InterPro"/>
</dbReference>
<feature type="domain" description="PAS" evidence="8">
    <location>
        <begin position="9"/>
        <end position="53"/>
    </location>
</feature>
<evidence type="ECO:0000256" key="1">
    <source>
        <dbReference type="ARBA" id="ARBA00000085"/>
    </source>
</evidence>
<dbReference type="InterPro" id="IPR036097">
    <property type="entry name" value="HisK_dim/P_sf"/>
</dbReference>
<dbReference type="STRING" id="269796.Rru_A3363"/>
<feature type="domain" description="PAS" evidence="8">
    <location>
        <begin position="130"/>
        <end position="200"/>
    </location>
</feature>
<evidence type="ECO:0000259" key="8">
    <source>
        <dbReference type="PROSITE" id="PS50112"/>
    </source>
</evidence>
<dbReference type="EMBL" id="CP000230">
    <property type="protein sequence ID" value="ABC24157.1"/>
    <property type="molecule type" value="Genomic_DNA"/>
</dbReference>
<dbReference type="NCBIfam" id="TIGR00229">
    <property type="entry name" value="sensory_box"/>
    <property type="match status" value="2"/>
</dbReference>
<dbReference type="PROSITE" id="PS50109">
    <property type="entry name" value="HIS_KIN"/>
    <property type="match status" value="1"/>
</dbReference>
<keyword evidence="11" id="KW-1185">Reference proteome</keyword>
<dbReference type="InterPro" id="IPR035965">
    <property type="entry name" value="PAS-like_dom_sf"/>
</dbReference>
<dbReference type="Pfam" id="PF02518">
    <property type="entry name" value="HATPase_c"/>
    <property type="match status" value="1"/>
</dbReference>
<dbReference type="InterPro" id="IPR000700">
    <property type="entry name" value="PAS-assoc_C"/>
</dbReference>
<keyword evidence="5 10" id="KW-0418">Kinase</keyword>
<sequence length="515" mass="57121">MSGEPVGLALQRLYDLTRLVSDWIWETDSAGLLTYASDRVFEILGYPARALIGHPFAELAASGDPPFFKSDPRPFREQRFEARHSDGSPRVLLISAVPLFDAQSGDRQGWRGAAKDITQSERADAEMDRQRRFQQTLLDAIPLPVFLKDREDRYQGCNLAFETASGRSRAEILGQRMEQVLRSENYDRHRAEEALVLREGRTRVWEAMEHDVSGRHKLISITASPYREPGDPTVRGLIGVVSDITRRQRAEDALRASVVELTASNRELQHFAEIAAHDLQEPVRAVVSHCQLLERHLGDALDGPARDHMIFAITGARRMRDLIQDLLIYARAGRDGQFHEVVDTADLAREVVSALADEIAASGATIRIDPLPSVLGRRRDLFDVMVNLFDNALKFRRPDVVPEVTLKAAETLDASGLWCFTLSDNGIGLDPVHGAQIFALFRRLHGADRYPGTGVGLAICRRIVEQHGGTIFVESAPGVGTRFHFTLPAAPSEEPDRLVGRGTRSAPRPVIDGGG</sequence>
<feature type="domain" description="PAC" evidence="9">
    <location>
        <begin position="203"/>
        <end position="256"/>
    </location>
</feature>
<dbReference type="EC" id="2.7.13.3" evidence="2"/>
<dbReference type="Pfam" id="PF08448">
    <property type="entry name" value="PAS_4"/>
    <property type="match status" value="1"/>
</dbReference>
<dbReference type="Gene3D" id="1.10.287.130">
    <property type="match status" value="1"/>
</dbReference>
<dbReference type="RefSeq" id="WP_011391110.1">
    <property type="nucleotide sequence ID" value="NC_007643.1"/>
</dbReference>
<dbReference type="PANTHER" id="PTHR43304">
    <property type="entry name" value="PHYTOCHROME-LIKE PROTEIN CPH1"/>
    <property type="match status" value="1"/>
</dbReference>
<evidence type="ECO:0000259" key="7">
    <source>
        <dbReference type="PROSITE" id="PS50109"/>
    </source>
</evidence>
<dbReference type="InterPro" id="IPR000014">
    <property type="entry name" value="PAS"/>
</dbReference>
<evidence type="ECO:0000256" key="6">
    <source>
        <dbReference type="SAM" id="MobiDB-lite"/>
    </source>
</evidence>
<evidence type="ECO:0000256" key="4">
    <source>
        <dbReference type="ARBA" id="ARBA00022679"/>
    </source>
</evidence>
<dbReference type="PROSITE" id="PS50113">
    <property type="entry name" value="PAC"/>
    <property type="match status" value="2"/>
</dbReference>
<keyword evidence="4 10" id="KW-0808">Transferase</keyword>
<evidence type="ECO:0000256" key="5">
    <source>
        <dbReference type="ARBA" id="ARBA00022777"/>
    </source>
</evidence>
<evidence type="ECO:0000256" key="2">
    <source>
        <dbReference type="ARBA" id="ARBA00012438"/>
    </source>
</evidence>
<dbReference type="Pfam" id="PF13426">
    <property type="entry name" value="PAS_9"/>
    <property type="match status" value="1"/>
</dbReference>
<dbReference type="InterPro" id="IPR003661">
    <property type="entry name" value="HisK_dim/P_dom"/>
</dbReference>
<reference evidence="10 11" key="1">
    <citation type="journal article" date="2011" name="Stand. Genomic Sci.">
        <title>Complete genome sequence of Rhodospirillum rubrum type strain (S1).</title>
        <authorList>
            <person name="Munk A.C."/>
            <person name="Copeland A."/>
            <person name="Lucas S."/>
            <person name="Lapidus A."/>
            <person name="Del Rio T.G."/>
            <person name="Barry K."/>
            <person name="Detter J.C."/>
            <person name="Hammon N."/>
            <person name="Israni S."/>
            <person name="Pitluck S."/>
            <person name="Brettin T."/>
            <person name="Bruce D."/>
            <person name="Han C."/>
            <person name="Tapia R."/>
            <person name="Gilna P."/>
            <person name="Schmutz J."/>
            <person name="Larimer F."/>
            <person name="Land M."/>
            <person name="Kyrpides N.C."/>
            <person name="Mavromatis K."/>
            <person name="Richardson P."/>
            <person name="Rohde M."/>
            <person name="Goker M."/>
            <person name="Klenk H.P."/>
            <person name="Zhang Y."/>
            <person name="Roberts G.P."/>
            <person name="Reslewic S."/>
            <person name="Schwartz D.C."/>
        </authorList>
    </citation>
    <scope>NUCLEOTIDE SEQUENCE [LARGE SCALE GENOMIC DNA]</scope>
    <source>
        <strain evidence="11">ATCC 11170 / ATH 1.1.1 / DSM 467 / LMG 4362 / NCIMB 8255 / S1</strain>
    </source>
</reference>
<dbReference type="InterPro" id="IPR013656">
    <property type="entry name" value="PAS_4"/>
</dbReference>
<evidence type="ECO:0000313" key="10">
    <source>
        <dbReference type="EMBL" id="ABC24157.1"/>
    </source>
</evidence>
<evidence type="ECO:0000256" key="3">
    <source>
        <dbReference type="ARBA" id="ARBA00022553"/>
    </source>
</evidence>
<dbReference type="Gene3D" id="3.30.450.20">
    <property type="entry name" value="PAS domain"/>
    <property type="match status" value="2"/>
</dbReference>
<dbReference type="PANTHER" id="PTHR43304:SF1">
    <property type="entry name" value="PAC DOMAIN-CONTAINING PROTEIN"/>
    <property type="match status" value="1"/>
</dbReference>
<keyword evidence="3" id="KW-0597">Phosphoprotein</keyword>
<dbReference type="Gene3D" id="3.30.565.10">
    <property type="entry name" value="Histidine kinase-like ATPase, C-terminal domain"/>
    <property type="match status" value="1"/>
</dbReference>
<dbReference type="SMART" id="SM00086">
    <property type="entry name" value="PAC"/>
    <property type="match status" value="2"/>
</dbReference>
<dbReference type="PATRIC" id="fig|269796.9.peg.3477"/>
<dbReference type="AlphaFoldDB" id="Q2RNY8"/>
<dbReference type="InterPro" id="IPR004358">
    <property type="entry name" value="Sig_transdc_His_kin-like_C"/>
</dbReference>
<dbReference type="SUPFAM" id="SSF47384">
    <property type="entry name" value="Homodimeric domain of signal transducing histidine kinase"/>
    <property type="match status" value="1"/>
</dbReference>
<dbReference type="CDD" id="cd00082">
    <property type="entry name" value="HisKA"/>
    <property type="match status" value="1"/>
</dbReference>
<dbReference type="HOGENOM" id="CLU_000445_114_71_5"/>
<dbReference type="CDD" id="cd00130">
    <property type="entry name" value="PAS"/>
    <property type="match status" value="2"/>
</dbReference>
<dbReference type="InterPro" id="IPR005467">
    <property type="entry name" value="His_kinase_dom"/>
</dbReference>
<dbReference type="PROSITE" id="PS50112">
    <property type="entry name" value="PAS"/>
    <property type="match status" value="2"/>
</dbReference>
<feature type="domain" description="PAC" evidence="9">
    <location>
        <begin position="76"/>
        <end position="129"/>
    </location>
</feature>
<dbReference type="SUPFAM" id="SSF55785">
    <property type="entry name" value="PYP-like sensor domain (PAS domain)"/>
    <property type="match status" value="2"/>
</dbReference>
<feature type="domain" description="Histidine kinase" evidence="7">
    <location>
        <begin position="274"/>
        <end position="491"/>
    </location>
</feature>
<dbReference type="SMART" id="SM00388">
    <property type="entry name" value="HisKA"/>
    <property type="match status" value="1"/>
</dbReference>
<evidence type="ECO:0000313" key="11">
    <source>
        <dbReference type="Proteomes" id="UP000001929"/>
    </source>
</evidence>
<dbReference type="InterPro" id="IPR036890">
    <property type="entry name" value="HATPase_C_sf"/>
</dbReference>
<dbReference type="Proteomes" id="UP000001929">
    <property type="component" value="Chromosome"/>
</dbReference>
<dbReference type="PhylomeDB" id="Q2RNY8"/>
<comment type="catalytic activity">
    <reaction evidence="1">
        <text>ATP + protein L-histidine = ADP + protein N-phospho-L-histidine.</text>
        <dbReference type="EC" id="2.7.13.3"/>
    </reaction>
</comment>
<evidence type="ECO:0000259" key="9">
    <source>
        <dbReference type="PROSITE" id="PS50113"/>
    </source>
</evidence>
<proteinExistence type="predicted"/>